<dbReference type="EMBL" id="JXTC01000789">
    <property type="protein sequence ID" value="PON37454.1"/>
    <property type="molecule type" value="Genomic_DNA"/>
</dbReference>
<feature type="region of interest" description="Disordered" evidence="1">
    <location>
        <begin position="73"/>
        <end position="102"/>
    </location>
</feature>
<gene>
    <name evidence="2" type="ORF">TorRG33x02_347330</name>
</gene>
<reference evidence="3" key="1">
    <citation type="submission" date="2016-06" db="EMBL/GenBank/DDBJ databases">
        <title>Parallel loss of symbiosis genes in relatives of nitrogen-fixing non-legume Parasponia.</title>
        <authorList>
            <person name="Van Velzen R."/>
            <person name="Holmer R."/>
            <person name="Bu F."/>
            <person name="Rutten L."/>
            <person name="Van Zeijl A."/>
            <person name="Liu W."/>
            <person name="Santuari L."/>
            <person name="Cao Q."/>
            <person name="Sharma T."/>
            <person name="Shen D."/>
            <person name="Roswanjaya Y."/>
            <person name="Wardhani T."/>
            <person name="Kalhor M.S."/>
            <person name="Jansen J."/>
            <person name="Van den Hoogen J."/>
            <person name="Gungor B."/>
            <person name="Hartog M."/>
            <person name="Hontelez J."/>
            <person name="Verver J."/>
            <person name="Yang W.-C."/>
            <person name="Schijlen E."/>
            <person name="Repin R."/>
            <person name="Schilthuizen M."/>
            <person name="Schranz E."/>
            <person name="Heidstra R."/>
            <person name="Miyata K."/>
            <person name="Fedorova E."/>
            <person name="Kohlen W."/>
            <person name="Bisseling T."/>
            <person name="Smit S."/>
            <person name="Geurts R."/>
        </authorList>
    </citation>
    <scope>NUCLEOTIDE SEQUENCE [LARGE SCALE GENOMIC DNA]</scope>
    <source>
        <strain evidence="3">cv. RG33-2</strain>
    </source>
</reference>
<dbReference type="AlphaFoldDB" id="A0A2P5ALP5"/>
<accession>A0A2P5ALP5</accession>
<name>A0A2P5ALP5_TREOI</name>
<evidence type="ECO:0000313" key="2">
    <source>
        <dbReference type="EMBL" id="PON37454.1"/>
    </source>
</evidence>
<dbReference type="InParanoid" id="A0A2P5ALP5"/>
<dbReference type="Proteomes" id="UP000237000">
    <property type="component" value="Unassembled WGS sequence"/>
</dbReference>
<dbReference type="OrthoDB" id="10292715at2759"/>
<protein>
    <submittedName>
        <fullName evidence="2">Uncharacterized protein</fullName>
    </submittedName>
</protein>
<evidence type="ECO:0000256" key="1">
    <source>
        <dbReference type="SAM" id="MobiDB-lite"/>
    </source>
</evidence>
<proteinExistence type="predicted"/>
<sequence length="102" mass="11474">MVTVSDRGSQPIDEDHGFHQWGKHVASFNNLTHAIVDYNIGEGTSPTIKFQLVSQAFLYYGVRDRVLDEDSPTKEAVSFGNPSSCKQPITGKHRLRQTSRRL</sequence>
<feature type="compositionally biased region" description="Basic residues" evidence="1">
    <location>
        <begin position="91"/>
        <end position="102"/>
    </location>
</feature>
<evidence type="ECO:0000313" key="3">
    <source>
        <dbReference type="Proteomes" id="UP000237000"/>
    </source>
</evidence>
<keyword evidence="3" id="KW-1185">Reference proteome</keyword>
<comment type="caution">
    <text evidence="2">The sequence shown here is derived from an EMBL/GenBank/DDBJ whole genome shotgun (WGS) entry which is preliminary data.</text>
</comment>
<organism evidence="2 3">
    <name type="scientific">Trema orientale</name>
    <name type="common">Charcoal tree</name>
    <name type="synonym">Celtis orientalis</name>
    <dbReference type="NCBI Taxonomy" id="63057"/>
    <lineage>
        <taxon>Eukaryota</taxon>
        <taxon>Viridiplantae</taxon>
        <taxon>Streptophyta</taxon>
        <taxon>Embryophyta</taxon>
        <taxon>Tracheophyta</taxon>
        <taxon>Spermatophyta</taxon>
        <taxon>Magnoliopsida</taxon>
        <taxon>eudicotyledons</taxon>
        <taxon>Gunneridae</taxon>
        <taxon>Pentapetalae</taxon>
        <taxon>rosids</taxon>
        <taxon>fabids</taxon>
        <taxon>Rosales</taxon>
        <taxon>Cannabaceae</taxon>
        <taxon>Trema</taxon>
    </lineage>
</organism>